<dbReference type="InterPro" id="IPR003825">
    <property type="entry name" value="Colicin-V_CvpA"/>
</dbReference>
<feature type="transmembrane region" description="Helical" evidence="5">
    <location>
        <begin position="147"/>
        <end position="166"/>
    </location>
</feature>
<keyword evidence="4 5" id="KW-0472">Membrane</keyword>
<dbReference type="PANTHER" id="PTHR37306">
    <property type="entry name" value="COLICIN V PRODUCTION PROTEIN"/>
    <property type="match status" value="1"/>
</dbReference>
<keyword evidence="3 5" id="KW-1133">Transmembrane helix</keyword>
<comment type="subcellular location">
    <subcellularLocation>
        <location evidence="1">Membrane</location>
        <topology evidence="1">Multi-pass membrane protein</topology>
    </subcellularLocation>
</comment>
<evidence type="ECO:0000313" key="7">
    <source>
        <dbReference type="Proteomes" id="UP000177907"/>
    </source>
</evidence>
<feature type="transmembrane region" description="Helical" evidence="5">
    <location>
        <begin position="65"/>
        <end position="85"/>
    </location>
</feature>
<evidence type="ECO:0000256" key="2">
    <source>
        <dbReference type="ARBA" id="ARBA00022692"/>
    </source>
</evidence>
<keyword evidence="2 5" id="KW-0812">Transmembrane</keyword>
<evidence type="ECO:0008006" key="8">
    <source>
        <dbReference type="Google" id="ProtNLM"/>
    </source>
</evidence>
<protein>
    <recommendedName>
        <fullName evidence="8">Colicin V production protein</fullName>
    </recommendedName>
</protein>
<organism evidence="6 7">
    <name type="scientific">Candidatus Magasanikbacteria bacterium RIFOXYC2_FULL_42_28</name>
    <dbReference type="NCBI Taxonomy" id="1798704"/>
    <lineage>
        <taxon>Bacteria</taxon>
        <taxon>Candidatus Magasanikiibacteriota</taxon>
    </lineage>
</organism>
<comment type="caution">
    <text evidence="6">The sequence shown here is derived from an EMBL/GenBank/DDBJ whole genome shotgun (WGS) entry which is preliminary data.</text>
</comment>
<reference evidence="6 7" key="1">
    <citation type="journal article" date="2016" name="Nat. Commun.">
        <title>Thousands of microbial genomes shed light on interconnected biogeochemical processes in an aquifer system.</title>
        <authorList>
            <person name="Anantharaman K."/>
            <person name="Brown C.T."/>
            <person name="Hug L.A."/>
            <person name="Sharon I."/>
            <person name="Castelle C.J."/>
            <person name="Probst A.J."/>
            <person name="Thomas B.C."/>
            <person name="Singh A."/>
            <person name="Wilkins M.J."/>
            <person name="Karaoz U."/>
            <person name="Brodie E.L."/>
            <person name="Williams K.H."/>
            <person name="Hubbard S.S."/>
            <person name="Banfield J.F."/>
        </authorList>
    </citation>
    <scope>NUCLEOTIDE SEQUENCE [LARGE SCALE GENOMIC DNA]</scope>
</reference>
<proteinExistence type="predicted"/>
<dbReference type="Pfam" id="PF02674">
    <property type="entry name" value="Colicin_V"/>
    <property type="match status" value="1"/>
</dbReference>
<dbReference type="GO" id="GO:0016020">
    <property type="term" value="C:membrane"/>
    <property type="evidence" value="ECO:0007669"/>
    <property type="project" value="UniProtKB-SubCell"/>
</dbReference>
<evidence type="ECO:0000256" key="5">
    <source>
        <dbReference type="SAM" id="Phobius"/>
    </source>
</evidence>
<dbReference type="EMBL" id="MFQZ01000005">
    <property type="protein sequence ID" value="OGH88158.1"/>
    <property type="molecule type" value="Genomic_DNA"/>
</dbReference>
<name>A0A1F6NWB9_9BACT</name>
<evidence type="ECO:0000313" key="6">
    <source>
        <dbReference type="EMBL" id="OGH88158.1"/>
    </source>
</evidence>
<dbReference type="STRING" id="1798704.A3J93_00245"/>
<evidence type="ECO:0000256" key="4">
    <source>
        <dbReference type="ARBA" id="ARBA00023136"/>
    </source>
</evidence>
<sequence>MPYFDIGLIIIIGIFGLIGLAFGLVQTLGSLLGMILGVFIAARYYEVGAEWITSFTGWGGNFPKVLIFIIAFVIINRLVGLVFWLINKILSIVTRLPFISSINRLLGLVFGVLEGAIGLGIILYFVARFPLGETFMGALGASRIVPILVHMAGVLMPLVPEGLRILQSTIESLR</sequence>
<dbReference type="AlphaFoldDB" id="A0A1F6NWB9"/>
<accession>A0A1F6NWB9</accession>
<dbReference type="PANTHER" id="PTHR37306:SF1">
    <property type="entry name" value="COLICIN V PRODUCTION PROTEIN"/>
    <property type="match status" value="1"/>
</dbReference>
<dbReference type="Proteomes" id="UP000177907">
    <property type="component" value="Unassembled WGS sequence"/>
</dbReference>
<evidence type="ECO:0000256" key="3">
    <source>
        <dbReference type="ARBA" id="ARBA00022989"/>
    </source>
</evidence>
<feature type="transmembrane region" description="Helical" evidence="5">
    <location>
        <begin position="6"/>
        <end position="23"/>
    </location>
</feature>
<gene>
    <name evidence="6" type="ORF">A3J93_00245</name>
</gene>
<feature type="transmembrane region" description="Helical" evidence="5">
    <location>
        <begin position="105"/>
        <end position="127"/>
    </location>
</feature>
<dbReference type="GO" id="GO:0009403">
    <property type="term" value="P:toxin biosynthetic process"/>
    <property type="evidence" value="ECO:0007669"/>
    <property type="project" value="InterPro"/>
</dbReference>
<evidence type="ECO:0000256" key="1">
    <source>
        <dbReference type="ARBA" id="ARBA00004141"/>
    </source>
</evidence>